<feature type="signal peptide" evidence="2">
    <location>
        <begin position="1"/>
        <end position="22"/>
    </location>
</feature>
<keyword evidence="1" id="KW-0472">Membrane</keyword>
<dbReference type="Proteomes" id="UP000604161">
    <property type="component" value="Unassembled WGS sequence"/>
</dbReference>
<dbReference type="RefSeq" id="WP_191594765.1">
    <property type="nucleotide sequence ID" value="NZ_JACYFC010000003.1"/>
</dbReference>
<organism evidence="3 4">
    <name type="scientific">Marinomonas colpomeniae</name>
    <dbReference type="NCBI Taxonomy" id="2774408"/>
    <lineage>
        <taxon>Bacteria</taxon>
        <taxon>Pseudomonadati</taxon>
        <taxon>Pseudomonadota</taxon>
        <taxon>Gammaproteobacteria</taxon>
        <taxon>Oceanospirillales</taxon>
        <taxon>Oceanospirillaceae</taxon>
        <taxon>Marinomonas</taxon>
    </lineage>
</organism>
<proteinExistence type="predicted"/>
<feature type="transmembrane region" description="Helical" evidence="1">
    <location>
        <begin position="32"/>
        <end position="54"/>
    </location>
</feature>
<evidence type="ECO:0000313" key="4">
    <source>
        <dbReference type="Proteomes" id="UP000604161"/>
    </source>
</evidence>
<accession>A0ABR8NZA1</accession>
<feature type="chain" id="PRO_5045282426" evidence="2">
    <location>
        <begin position="23"/>
        <end position="73"/>
    </location>
</feature>
<evidence type="ECO:0000313" key="3">
    <source>
        <dbReference type="EMBL" id="MBD5771381.1"/>
    </source>
</evidence>
<name>A0ABR8NZA1_9GAMM</name>
<reference evidence="3 4" key="1">
    <citation type="submission" date="2020-09" db="EMBL/GenBank/DDBJ databases">
        <title>Marinomonas sp. nov., isolated from the cysticercosis algae of Qingdao, China.</title>
        <authorList>
            <person name="Sun X."/>
        </authorList>
    </citation>
    <scope>NUCLEOTIDE SEQUENCE [LARGE SCALE GENOMIC DNA]</scope>
    <source>
        <strain evidence="3 4">SM2066</strain>
    </source>
</reference>
<evidence type="ECO:0000256" key="1">
    <source>
        <dbReference type="SAM" id="Phobius"/>
    </source>
</evidence>
<keyword evidence="4" id="KW-1185">Reference proteome</keyword>
<dbReference type="EMBL" id="JACYFC010000003">
    <property type="protein sequence ID" value="MBD5771381.1"/>
    <property type="molecule type" value="Genomic_DNA"/>
</dbReference>
<protein>
    <submittedName>
        <fullName evidence="3">Uncharacterized protein</fullName>
    </submittedName>
</protein>
<keyword evidence="1" id="KW-0812">Transmembrane</keyword>
<sequence length="73" mass="8205">MKSVFTVMFASACLVISQMVFAHPGHDHTHWLSSFIHLVTVLAIGSLIVGGVVYKQYFRRRQNSEKKGLKNDA</sequence>
<comment type="caution">
    <text evidence="3">The sequence shown here is derived from an EMBL/GenBank/DDBJ whole genome shotgun (WGS) entry which is preliminary data.</text>
</comment>
<evidence type="ECO:0000256" key="2">
    <source>
        <dbReference type="SAM" id="SignalP"/>
    </source>
</evidence>
<keyword evidence="2" id="KW-0732">Signal</keyword>
<gene>
    <name evidence="3" type="ORF">IF202_10000</name>
</gene>
<keyword evidence="1" id="KW-1133">Transmembrane helix</keyword>